<protein>
    <submittedName>
        <fullName evidence="1">Uncharacterized protein</fullName>
    </submittedName>
</protein>
<dbReference type="EMBL" id="CAKLBY020000086">
    <property type="protein sequence ID" value="CAK7925059.1"/>
    <property type="molecule type" value="Genomic_DNA"/>
</dbReference>
<evidence type="ECO:0000313" key="2">
    <source>
        <dbReference type="Proteomes" id="UP001162060"/>
    </source>
</evidence>
<dbReference type="Proteomes" id="UP001162060">
    <property type="component" value="Unassembled WGS sequence"/>
</dbReference>
<evidence type="ECO:0000313" key="1">
    <source>
        <dbReference type="EMBL" id="CAK7925059.1"/>
    </source>
</evidence>
<dbReference type="AlphaFoldDB" id="A0AAV1TRN3"/>
<comment type="caution">
    <text evidence="1">The sequence shown here is derived from an EMBL/GenBank/DDBJ whole genome shotgun (WGS) entry which is preliminary data.</text>
</comment>
<gene>
    <name evidence="1" type="ORF">PM001_LOCUS10209</name>
</gene>
<proteinExistence type="predicted"/>
<reference evidence="1" key="1">
    <citation type="submission" date="2024-01" db="EMBL/GenBank/DDBJ databases">
        <authorList>
            <person name="Webb A."/>
        </authorList>
    </citation>
    <scope>NUCLEOTIDE SEQUENCE</scope>
    <source>
        <strain evidence="1">Pm1</strain>
    </source>
</reference>
<sequence>MEAEFISASQAGRELLGTKELLNELKLRVREPMPMWIDNQATIKQLESKKRLL</sequence>
<name>A0AAV1TRN3_9STRA</name>
<accession>A0AAV1TRN3</accession>
<organism evidence="1 2">
    <name type="scientific">Peronospora matthiolae</name>
    <dbReference type="NCBI Taxonomy" id="2874970"/>
    <lineage>
        <taxon>Eukaryota</taxon>
        <taxon>Sar</taxon>
        <taxon>Stramenopiles</taxon>
        <taxon>Oomycota</taxon>
        <taxon>Peronosporomycetes</taxon>
        <taxon>Peronosporales</taxon>
        <taxon>Peronosporaceae</taxon>
        <taxon>Peronospora</taxon>
    </lineage>
</organism>